<evidence type="ECO:0000313" key="1">
    <source>
        <dbReference type="EMBL" id="KAJ1370886.1"/>
    </source>
</evidence>
<accession>A0AAD5R7H8</accession>
<comment type="caution">
    <text evidence="1">The sequence shown here is derived from an EMBL/GenBank/DDBJ whole genome shotgun (WGS) entry which is preliminary data.</text>
</comment>
<evidence type="ECO:0000313" key="2">
    <source>
        <dbReference type="Proteomes" id="UP001196413"/>
    </source>
</evidence>
<gene>
    <name evidence="1" type="ORF">KIN20_032708</name>
</gene>
<dbReference type="Proteomes" id="UP001196413">
    <property type="component" value="Unassembled WGS sequence"/>
</dbReference>
<keyword evidence="2" id="KW-1185">Reference proteome</keyword>
<reference evidence="1" key="1">
    <citation type="submission" date="2021-06" db="EMBL/GenBank/DDBJ databases">
        <title>Parelaphostrongylus tenuis whole genome reference sequence.</title>
        <authorList>
            <person name="Garwood T.J."/>
            <person name="Larsen P.A."/>
            <person name="Fountain-Jones N.M."/>
            <person name="Garbe J.R."/>
            <person name="Macchietto M.G."/>
            <person name="Kania S.A."/>
            <person name="Gerhold R.W."/>
            <person name="Richards J.E."/>
            <person name="Wolf T.M."/>
        </authorList>
    </citation>
    <scope>NUCLEOTIDE SEQUENCE</scope>
    <source>
        <strain evidence="1">MNPRO001-30</strain>
        <tissue evidence="1">Meninges</tissue>
    </source>
</reference>
<dbReference type="AlphaFoldDB" id="A0AAD5R7H8"/>
<name>A0AAD5R7H8_PARTN</name>
<dbReference type="EMBL" id="JAHQIW010006869">
    <property type="protein sequence ID" value="KAJ1370886.1"/>
    <property type="molecule type" value="Genomic_DNA"/>
</dbReference>
<proteinExistence type="predicted"/>
<protein>
    <submittedName>
        <fullName evidence="1">Uncharacterized protein</fullName>
    </submittedName>
</protein>
<organism evidence="1 2">
    <name type="scientific">Parelaphostrongylus tenuis</name>
    <name type="common">Meningeal worm</name>
    <dbReference type="NCBI Taxonomy" id="148309"/>
    <lineage>
        <taxon>Eukaryota</taxon>
        <taxon>Metazoa</taxon>
        <taxon>Ecdysozoa</taxon>
        <taxon>Nematoda</taxon>
        <taxon>Chromadorea</taxon>
        <taxon>Rhabditida</taxon>
        <taxon>Rhabditina</taxon>
        <taxon>Rhabditomorpha</taxon>
        <taxon>Strongyloidea</taxon>
        <taxon>Metastrongylidae</taxon>
        <taxon>Parelaphostrongylus</taxon>
    </lineage>
</organism>
<sequence length="85" mass="9823">MTELKTEMKKVLLLISLATLIKSEKSFEEKLREGNELLKNETGCGQYMHFLEKLHGMEEEIMKESSKKPDAEELRAIEVGTWSHV</sequence>